<dbReference type="AlphaFoldDB" id="A0A5J4RKH4"/>
<accession>A0A5J4RKH4</accession>
<protein>
    <submittedName>
        <fullName evidence="1">Uncharacterized protein</fullName>
    </submittedName>
</protein>
<gene>
    <name evidence="1" type="ORF">EZS27_017072</name>
</gene>
<evidence type="ECO:0000313" key="1">
    <source>
        <dbReference type="EMBL" id="KAA6334626.1"/>
    </source>
</evidence>
<dbReference type="EMBL" id="SNRY01000977">
    <property type="protein sequence ID" value="KAA6334626.1"/>
    <property type="molecule type" value="Genomic_DNA"/>
</dbReference>
<reference evidence="1" key="1">
    <citation type="submission" date="2019-03" db="EMBL/GenBank/DDBJ databases">
        <title>Single cell metagenomics reveals metabolic interactions within the superorganism composed of flagellate Streblomastix strix and complex community of Bacteroidetes bacteria on its surface.</title>
        <authorList>
            <person name="Treitli S.C."/>
            <person name="Kolisko M."/>
            <person name="Husnik F."/>
            <person name="Keeling P."/>
            <person name="Hampl V."/>
        </authorList>
    </citation>
    <scope>NUCLEOTIDE SEQUENCE</scope>
    <source>
        <strain evidence="1">STM</strain>
    </source>
</reference>
<dbReference type="PROSITE" id="PS51257">
    <property type="entry name" value="PROKAR_LIPOPROTEIN"/>
    <property type="match status" value="1"/>
</dbReference>
<sequence>MKTQLLLVLLSAFLFAGCDISNDDMPTIEIVKLYVNDDETNYFDKTDKLPVLAVGDELTIELDLKGKKVDLSRFAIQEGRESLQENEKPDDKLFAIDIEFNENDVSNTISKPEEGTLAFKDGVQRANLKIKATITDIADSAAILVYLSSKGHSEAAKMEIDLKLLNNETPTILITELYLNNNDKDNYCDNLEELPVLNIGDELYFKIKLNGNGYYLNSFLVYEKENELLSIETAGYDEDIISNFEGIEKGVFSFKNNVFRTSLTVKAKVTSVASIKTFLSFELFSQSSNKEGTKRTMDLVLEKE</sequence>
<dbReference type="Pfam" id="PF16438">
    <property type="entry name" value="DUF5035"/>
    <property type="match status" value="2"/>
</dbReference>
<dbReference type="InterPro" id="IPR032216">
    <property type="entry name" value="DUF5035"/>
</dbReference>
<comment type="caution">
    <text evidence="1">The sequence shown here is derived from an EMBL/GenBank/DDBJ whole genome shotgun (WGS) entry which is preliminary data.</text>
</comment>
<proteinExistence type="predicted"/>
<organism evidence="1">
    <name type="scientific">termite gut metagenome</name>
    <dbReference type="NCBI Taxonomy" id="433724"/>
    <lineage>
        <taxon>unclassified sequences</taxon>
        <taxon>metagenomes</taxon>
        <taxon>organismal metagenomes</taxon>
    </lineage>
</organism>
<name>A0A5J4RKH4_9ZZZZ</name>